<feature type="region of interest" description="Disordered" evidence="1">
    <location>
        <begin position="854"/>
        <end position="880"/>
    </location>
</feature>
<reference evidence="2" key="1">
    <citation type="submission" date="2021-03" db="EMBL/GenBank/DDBJ databases">
        <title>Comparative genomics and phylogenomic investigation of the class Geoglossomycetes provide insights into ecological specialization and systematics.</title>
        <authorList>
            <person name="Melie T."/>
            <person name="Pirro S."/>
            <person name="Miller A.N."/>
            <person name="Quandt A."/>
        </authorList>
    </citation>
    <scope>NUCLEOTIDE SEQUENCE</scope>
    <source>
        <strain evidence="2">CAQ_001_2017</strain>
    </source>
</reference>
<evidence type="ECO:0000313" key="3">
    <source>
        <dbReference type="Proteomes" id="UP000750711"/>
    </source>
</evidence>
<gene>
    <name evidence="2" type="ORF">GP486_003932</name>
</gene>
<feature type="region of interest" description="Disordered" evidence="1">
    <location>
        <begin position="1"/>
        <end position="47"/>
    </location>
</feature>
<feature type="compositionally biased region" description="Basic and acidic residues" evidence="1">
    <location>
        <begin position="159"/>
        <end position="217"/>
    </location>
</feature>
<dbReference type="PANTHER" id="PTHR39461">
    <property type="entry name" value="LEA DOMAIN PROTEIN (AFU_ORTHOLOGUE AFUA_8G04920)"/>
    <property type="match status" value="1"/>
</dbReference>
<dbReference type="Pfam" id="PF12396">
    <property type="entry name" value="DUF3659"/>
    <property type="match status" value="11"/>
</dbReference>
<feature type="region of interest" description="Disordered" evidence="1">
    <location>
        <begin position="145"/>
        <end position="230"/>
    </location>
</feature>
<comment type="caution">
    <text evidence="2">The sequence shown here is derived from an EMBL/GenBank/DDBJ whole genome shotgun (WGS) entry which is preliminary data.</text>
</comment>
<evidence type="ECO:0000256" key="1">
    <source>
        <dbReference type="SAM" id="MobiDB-lite"/>
    </source>
</evidence>
<dbReference type="AlphaFoldDB" id="A0A9P8RPY3"/>
<proteinExistence type="predicted"/>
<feature type="compositionally biased region" description="Basic and acidic residues" evidence="1">
    <location>
        <begin position="937"/>
        <end position="949"/>
    </location>
</feature>
<feature type="compositionally biased region" description="Acidic residues" evidence="1">
    <location>
        <begin position="924"/>
        <end position="936"/>
    </location>
</feature>
<accession>A0A9P8RPY3</accession>
<name>A0A9P8RPY3_9PEZI</name>
<dbReference type="Proteomes" id="UP000750711">
    <property type="component" value="Unassembled WGS sequence"/>
</dbReference>
<protein>
    <submittedName>
        <fullName evidence="2">Uncharacterized protein</fullName>
    </submittedName>
</protein>
<dbReference type="InterPro" id="IPR022124">
    <property type="entry name" value="DUF3659"/>
</dbReference>
<organism evidence="2 3">
    <name type="scientific">Trichoglossum hirsutum</name>
    <dbReference type="NCBI Taxonomy" id="265104"/>
    <lineage>
        <taxon>Eukaryota</taxon>
        <taxon>Fungi</taxon>
        <taxon>Dikarya</taxon>
        <taxon>Ascomycota</taxon>
        <taxon>Pezizomycotina</taxon>
        <taxon>Geoglossomycetes</taxon>
        <taxon>Geoglossales</taxon>
        <taxon>Geoglossaceae</taxon>
        <taxon>Trichoglossum</taxon>
    </lineage>
</organism>
<feature type="compositionally biased region" description="Basic and acidic residues" evidence="1">
    <location>
        <begin position="28"/>
        <end position="47"/>
    </location>
</feature>
<feature type="region of interest" description="Disordered" evidence="1">
    <location>
        <begin position="913"/>
        <end position="966"/>
    </location>
</feature>
<feature type="non-terminal residue" evidence="2">
    <location>
        <position position="966"/>
    </location>
</feature>
<sequence>MADSVKGPSIARRIPKALKKGIPVKIPDSNKSEQHDSADPVEKQNGAIEHEISDEPEVGGQECVAEENGSEVVPAGKVDRNGNVIDDVGKVIGKVNGYSGGMSGKIVDQEGDVLDEEGNVIGKAEAINGDAIGGHKLGREVDATADEHKDVTNGRNLPKHLDDTTGKPDKPELEEPELDKTKPGEPELERAENGKPEVEQLGQEKPEVEKPELEKQRPAGPFKIQENGEITDTLGNTIGRLAEGVDVKELAGKLVKDIDEEGNILDDSGTVVGKANLALPEGEEGLPEKASLSEEKAKLPDISILEGKKVNKIGNVVDDDGNLFGRLIEGNPKGLIGKTLDAEGKIWNDSGKVIGQAEVLPEANMISTAPFEDFPDAVVDDSGKILFEGKAVGILVEGDPKKLAGKKVDADGDVLDKHGNVIGKAERPKDEEPQTEEIPDRSILEGKKVNKAGYVVDESGKPFGRLIEGDPKKLSGKTVDAEGKIWDDTGKVIGQSEVLPEVVEGLVAPFEDFPDATVDKSGKVLFDGKQVGVLVEGDAKKLAGKKVDADGDVLDKYGNVLGKAERQEEEEPEEPEIDCSTLAGKKVNKAGNVVDGTGALFGRVVEGDVKLLVGRAVDAQGNIYNDVGKVIGKAHPISDEEREPLTSGPPFEDFPNAVVDKTGNIIFQGAVIGKLTEGDPRKLAGKQVDEDGDIVDKNGNVLGKAERWEEEEPAPPEEIDMSILAGKRVNKAGNVVDSHGDIFGRLVEGNVSRLAGKMCDKDGNVRNEGGDIVGRVELVPESEREALKEGPFAGFPGSTVTKDGKVVDPRGEVIGKLIEGDPLKLYGKAVDDDGDVVDKNGNVLGKAERWAEEEAKKDVNPMSGRKVNREGNVMDENGDVIGRLTEGDITKCAGKPVDDDGDVVDQKNKVIGHATLLENIPPEPEPEPEPKESEEELEKKRQIEQDRKLAGQMATCIEQSLDKIKP</sequence>
<evidence type="ECO:0000313" key="2">
    <source>
        <dbReference type="EMBL" id="KAH0559556.1"/>
    </source>
</evidence>
<dbReference type="PANTHER" id="PTHR39461:SF1">
    <property type="entry name" value="LEA DOMAIN PROTEIN (AFU_ORTHOLOGUE AFUA_8G04920)"/>
    <property type="match status" value="1"/>
</dbReference>
<keyword evidence="3" id="KW-1185">Reference proteome</keyword>
<dbReference type="EMBL" id="JAGHQM010000571">
    <property type="protein sequence ID" value="KAH0559556.1"/>
    <property type="molecule type" value="Genomic_DNA"/>
</dbReference>